<dbReference type="EMBL" id="BMAV01002712">
    <property type="protein sequence ID" value="GFY41848.1"/>
    <property type="molecule type" value="Genomic_DNA"/>
</dbReference>
<proteinExistence type="predicted"/>
<keyword evidence="2" id="KW-1185">Reference proteome</keyword>
<dbReference type="AlphaFoldDB" id="A0A8X6WV14"/>
<gene>
    <name evidence="1" type="ORF">TNIN_478801</name>
</gene>
<name>A0A8X6WV14_9ARAC</name>
<evidence type="ECO:0000313" key="1">
    <source>
        <dbReference type="EMBL" id="GFY41848.1"/>
    </source>
</evidence>
<comment type="caution">
    <text evidence="1">The sequence shown here is derived from an EMBL/GenBank/DDBJ whole genome shotgun (WGS) entry which is preliminary data.</text>
</comment>
<organism evidence="1 2">
    <name type="scientific">Trichonephila inaurata madagascariensis</name>
    <dbReference type="NCBI Taxonomy" id="2747483"/>
    <lineage>
        <taxon>Eukaryota</taxon>
        <taxon>Metazoa</taxon>
        <taxon>Ecdysozoa</taxon>
        <taxon>Arthropoda</taxon>
        <taxon>Chelicerata</taxon>
        <taxon>Arachnida</taxon>
        <taxon>Araneae</taxon>
        <taxon>Araneomorphae</taxon>
        <taxon>Entelegynae</taxon>
        <taxon>Araneoidea</taxon>
        <taxon>Nephilidae</taxon>
        <taxon>Trichonephila</taxon>
        <taxon>Trichonephila inaurata</taxon>
    </lineage>
</organism>
<evidence type="ECO:0000313" key="2">
    <source>
        <dbReference type="Proteomes" id="UP000886998"/>
    </source>
</evidence>
<protein>
    <submittedName>
        <fullName evidence="1">Uncharacterized protein</fullName>
    </submittedName>
</protein>
<accession>A0A8X6WV14</accession>
<sequence>MKSSLINNSSLSSVCTSTKLFSTSFVCQCLIPEGFLCGINLPLLKHPCKISFQQAFVAVTLHCSVQRSTTPN</sequence>
<reference evidence="1" key="1">
    <citation type="submission" date="2020-08" db="EMBL/GenBank/DDBJ databases">
        <title>Multicomponent nature underlies the extraordinary mechanical properties of spider dragline silk.</title>
        <authorList>
            <person name="Kono N."/>
            <person name="Nakamura H."/>
            <person name="Mori M."/>
            <person name="Yoshida Y."/>
            <person name="Ohtoshi R."/>
            <person name="Malay A.D."/>
            <person name="Moran D.A.P."/>
            <person name="Tomita M."/>
            <person name="Numata K."/>
            <person name="Arakawa K."/>
        </authorList>
    </citation>
    <scope>NUCLEOTIDE SEQUENCE</scope>
</reference>
<dbReference type="Proteomes" id="UP000886998">
    <property type="component" value="Unassembled WGS sequence"/>
</dbReference>